<gene>
    <name evidence="6" type="ORF">ACFQPC_16225</name>
</gene>
<dbReference type="PANTHER" id="PTHR30093:SF34">
    <property type="entry name" value="PREPILIN PEPTIDASE-DEPENDENT PROTEIN D"/>
    <property type="match status" value="1"/>
</dbReference>
<keyword evidence="7" id="KW-1185">Reference proteome</keyword>
<dbReference type="EMBL" id="JBHTBU010000002">
    <property type="protein sequence ID" value="MFC7289596.1"/>
    <property type="molecule type" value="Genomic_DNA"/>
</dbReference>
<dbReference type="PRINTS" id="PR00813">
    <property type="entry name" value="BCTERIALGSPG"/>
</dbReference>
<dbReference type="PANTHER" id="PTHR30093">
    <property type="entry name" value="GENERAL SECRETION PATHWAY PROTEIN G"/>
    <property type="match status" value="1"/>
</dbReference>
<dbReference type="Pfam" id="PF07963">
    <property type="entry name" value="N_methyl"/>
    <property type="match status" value="1"/>
</dbReference>
<dbReference type="Gene3D" id="3.30.700.10">
    <property type="entry name" value="Glycoprotein, Type 4 Pilin"/>
    <property type="match status" value="1"/>
</dbReference>
<dbReference type="RefSeq" id="WP_382272875.1">
    <property type="nucleotide sequence ID" value="NZ_JBHTBU010000002.1"/>
</dbReference>
<sequence length="159" mass="16637">MKSMKMMKKAQSGFTLIELMIVVAIIGILAAVAIPQYQDYVTRAKLAKIIPTVESLKLAVAEYKQVNGDANMGLDPWATLGLTAAPGETTEVSAISVSTTGEITATMKGIGDAYNTKSVIFVPAATETLVTWTTKCSATLGDAKAAAIMNKVFGPTTGC</sequence>
<evidence type="ECO:0000313" key="6">
    <source>
        <dbReference type="EMBL" id="MFC7289596.1"/>
    </source>
</evidence>
<keyword evidence="3" id="KW-0488">Methylation</keyword>
<feature type="transmembrane region" description="Helical" evidence="5">
    <location>
        <begin position="12"/>
        <end position="34"/>
    </location>
</feature>
<dbReference type="SUPFAM" id="SSF54523">
    <property type="entry name" value="Pili subunits"/>
    <property type="match status" value="1"/>
</dbReference>
<dbReference type="InterPro" id="IPR045584">
    <property type="entry name" value="Pilin-like"/>
</dbReference>
<proteinExistence type="inferred from homology"/>
<dbReference type="Pfam" id="PF00114">
    <property type="entry name" value="Pilin"/>
    <property type="match status" value="1"/>
</dbReference>
<evidence type="ECO:0000256" key="5">
    <source>
        <dbReference type="SAM" id="Phobius"/>
    </source>
</evidence>
<evidence type="ECO:0000256" key="3">
    <source>
        <dbReference type="ARBA" id="ARBA00022481"/>
    </source>
</evidence>
<keyword evidence="5" id="KW-1133">Transmembrane helix</keyword>
<keyword evidence="5" id="KW-0472">Membrane</keyword>
<dbReference type="NCBIfam" id="TIGR02532">
    <property type="entry name" value="IV_pilin_GFxxxE"/>
    <property type="match status" value="1"/>
</dbReference>
<dbReference type="Proteomes" id="UP001596542">
    <property type="component" value="Unassembled WGS sequence"/>
</dbReference>
<dbReference type="InterPro" id="IPR012902">
    <property type="entry name" value="N_methyl_site"/>
</dbReference>
<protein>
    <submittedName>
        <fullName evidence="6">Prepilin-type N-terminal cleavage/methylation domain-containing protein</fullName>
    </submittedName>
</protein>
<evidence type="ECO:0000256" key="2">
    <source>
        <dbReference type="ARBA" id="ARBA00011156"/>
    </source>
</evidence>
<evidence type="ECO:0000256" key="4">
    <source>
        <dbReference type="RuleBase" id="RU000389"/>
    </source>
</evidence>
<dbReference type="PROSITE" id="PS00409">
    <property type="entry name" value="PROKAR_NTER_METHYL"/>
    <property type="match status" value="1"/>
</dbReference>
<evidence type="ECO:0000256" key="1">
    <source>
        <dbReference type="ARBA" id="ARBA00005233"/>
    </source>
</evidence>
<dbReference type="InterPro" id="IPR000983">
    <property type="entry name" value="Bac_GSPG_pilin"/>
</dbReference>
<keyword evidence="5" id="KW-0812">Transmembrane</keyword>
<reference evidence="7" key="1">
    <citation type="journal article" date="2019" name="Int. J. Syst. Evol. Microbiol.">
        <title>The Global Catalogue of Microorganisms (GCM) 10K type strain sequencing project: providing services to taxonomists for standard genome sequencing and annotation.</title>
        <authorList>
            <consortium name="The Broad Institute Genomics Platform"/>
            <consortium name="The Broad Institute Genome Sequencing Center for Infectious Disease"/>
            <person name="Wu L."/>
            <person name="Ma J."/>
        </authorList>
    </citation>
    <scope>NUCLEOTIDE SEQUENCE [LARGE SCALE GENOMIC DNA]</scope>
    <source>
        <strain evidence="7">KACC 12508</strain>
    </source>
</reference>
<dbReference type="InterPro" id="IPR001082">
    <property type="entry name" value="Pilin"/>
</dbReference>
<comment type="similarity">
    <text evidence="1 4">Belongs to the N-Me-Phe pilin family.</text>
</comment>
<keyword evidence="4" id="KW-0281">Fimbrium</keyword>
<name>A0ABW2IER1_9BURK</name>
<comment type="subunit">
    <text evidence="2">The pili are polar flexible filaments of about 5.4 nanometers diameter and 2.5 micrometers average length; they consist of only a single polypeptide chain arranged in a helical configuration of five subunits per turn in the assembled pilus.</text>
</comment>
<accession>A0ABW2IER1</accession>
<comment type="caution">
    <text evidence="6">The sequence shown here is derived from an EMBL/GenBank/DDBJ whole genome shotgun (WGS) entry which is preliminary data.</text>
</comment>
<evidence type="ECO:0000313" key="7">
    <source>
        <dbReference type="Proteomes" id="UP001596542"/>
    </source>
</evidence>
<organism evidence="6 7">
    <name type="scientific">Herminiimonas glaciei</name>
    <dbReference type="NCBI Taxonomy" id="523788"/>
    <lineage>
        <taxon>Bacteria</taxon>
        <taxon>Pseudomonadati</taxon>
        <taxon>Pseudomonadota</taxon>
        <taxon>Betaproteobacteria</taxon>
        <taxon>Burkholderiales</taxon>
        <taxon>Oxalobacteraceae</taxon>
        <taxon>Herminiimonas</taxon>
    </lineage>
</organism>